<dbReference type="Pfam" id="PF00724">
    <property type="entry name" value="Oxidored_FMN"/>
    <property type="match status" value="1"/>
</dbReference>
<gene>
    <name evidence="4" type="ORF">METZ01_LOCUS459092</name>
</gene>
<accession>A0A383AGN1</accession>
<proteinExistence type="predicted"/>
<evidence type="ECO:0000259" key="3">
    <source>
        <dbReference type="Pfam" id="PF00724"/>
    </source>
</evidence>
<evidence type="ECO:0000256" key="2">
    <source>
        <dbReference type="ARBA" id="ARBA00023002"/>
    </source>
</evidence>
<dbReference type="InterPro" id="IPR001155">
    <property type="entry name" value="OxRdtase_FMN_N"/>
</dbReference>
<feature type="non-terminal residue" evidence="4">
    <location>
        <position position="1"/>
    </location>
</feature>
<dbReference type="PANTHER" id="PTHR43656">
    <property type="entry name" value="BINDING OXIDOREDUCTASE, PUTATIVE (AFU_ORTHOLOGUE AFUA_2G08260)-RELATED"/>
    <property type="match status" value="1"/>
</dbReference>
<dbReference type="PANTHER" id="PTHR43656:SF2">
    <property type="entry name" value="BINDING OXIDOREDUCTASE, PUTATIVE (AFU_ORTHOLOGUE AFUA_2G08260)-RELATED"/>
    <property type="match status" value="1"/>
</dbReference>
<feature type="domain" description="NADH:flavin oxidoreductase/NADH oxidase N-terminal" evidence="3">
    <location>
        <begin position="11"/>
        <end position="218"/>
    </location>
</feature>
<dbReference type="InterPro" id="IPR013785">
    <property type="entry name" value="Aldolase_TIM"/>
</dbReference>
<dbReference type="GO" id="GO:0016491">
    <property type="term" value="F:oxidoreductase activity"/>
    <property type="evidence" value="ECO:0007669"/>
    <property type="project" value="UniProtKB-KW"/>
</dbReference>
<dbReference type="InterPro" id="IPR051799">
    <property type="entry name" value="NADH_flavin_oxidoreductase"/>
</dbReference>
<dbReference type="AlphaFoldDB" id="A0A383AGN1"/>
<dbReference type="GO" id="GO:0010181">
    <property type="term" value="F:FMN binding"/>
    <property type="evidence" value="ECO:0007669"/>
    <property type="project" value="InterPro"/>
</dbReference>
<feature type="non-terminal residue" evidence="4">
    <location>
        <position position="251"/>
    </location>
</feature>
<evidence type="ECO:0000256" key="1">
    <source>
        <dbReference type="ARBA" id="ARBA00022630"/>
    </source>
</evidence>
<protein>
    <recommendedName>
        <fullName evidence="3">NADH:flavin oxidoreductase/NADH oxidase N-terminal domain-containing protein</fullName>
    </recommendedName>
</protein>
<dbReference type="SUPFAM" id="SSF51395">
    <property type="entry name" value="FMN-linked oxidoreductases"/>
    <property type="match status" value="1"/>
</dbReference>
<dbReference type="EMBL" id="UINC01191538">
    <property type="protein sequence ID" value="SVE06238.1"/>
    <property type="molecule type" value="Genomic_DNA"/>
</dbReference>
<evidence type="ECO:0000313" key="4">
    <source>
        <dbReference type="EMBL" id="SVE06238.1"/>
    </source>
</evidence>
<keyword evidence="2" id="KW-0560">Oxidoreductase</keyword>
<organism evidence="4">
    <name type="scientific">marine metagenome</name>
    <dbReference type="NCBI Taxonomy" id="408172"/>
    <lineage>
        <taxon>unclassified sequences</taxon>
        <taxon>metagenomes</taxon>
        <taxon>ecological metagenomes</taxon>
    </lineage>
</organism>
<dbReference type="Gene3D" id="3.20.20.70">
    <property type="entry name" value="Aldolase class I"/>
    <property type="match status" value="1"/>
</dbReference>
<sequence length="251" mass="28264">IMSTAHEPSYSEDGLPKERYQLYHAEKARGGLALTMTAGSALVSPDSPEAFGNLHAYRDEIVPWLQELAGVVHEHGAAIMMQITHLGRRTNWNKEDWLPILSASPVREPAHRSFPKEAEDWDLERIIGDYGSAAERMKSGGLDGIEIEAYGHLFDSFWSPATNLRYDEWGGSLDNRLRFTWRVLDSIRERVGPDFIVGLRMVADEDWELGLSREEGVEIARRLAQSGKVDFLNLIRGHIETDAVLSKVIPI</sequence>
<reference evidence="4" key="1">
    <citation type="submission" date="2018-05" db="EMBL/GenBank/DDBJ databases">
        <authorList>
            <person name="Lanie J.A."/>
            <person name="Ng W.-L."/>
            <person name="Kazmierczak K.M."/>
            <person name="Andrzejewski T.M."/>
            <person name="Davidsen T.M."/>
            <person name="Wayne K.J."/>
            <person name="Tettelin H."/>
            <person name="Glass J.I."/>
            <person name="Rusch D."/>
            <person name="Podicherti R."/>
            <person name="Tsui H.-C.T."/>
            <person name="Winkler M.E."/>
        </authorList>
    </citation>
    <scope>NUCLEOTIDE SEQUENCE</scope>
</reference>
<name>A0A383AGN1_9ZZZZ</name>
<keyword evidence="1" id="KW-0285">Flavoprotein</keyword>